<sequence>MNEEFNDFGPEYKLKPVSVCKCITEGSLSENFVISARKQQILSTVARTESYLKERRIPELLRFLVTKVIAETSNKPMDYLEKLLDDCMLFRAGHGPAPVLYERRHLEAVIKSFDPGQRGWLSTGQIRRIYTTLGITPPEIFEDKTSCEVVLNSLEKSQEIDLFSLVSAVGDRTYNVKNVVPYQPHHEAVADRLVLFVVDGLRAESFVNYTTMPYLRQIANSHGRWGISHTRMPTESRPGHVAIIAGFYEDPSAIVKGWKENPVDFDSVFNQSIYTWCWGTYDILEIFTKGTVNSHIYVNKMDPYDQTFSADKNTTLLDNWVFESVKTFFQNAHYDKDLYEKLHQKKIIFFLHLLGTDTSGHTHKPMSPNFLTTIRFVDDNIKAIEKLIRNFYHDDKKTTFLVTSDHGMTDWGSHGAGLDHETKTPYVIWGAGVQQVKKWQLDLDPETNGMSLKHRLDINQADLTPLMSTILSIPVPVNSIGQLPSELLNMTLSNKAKAIYSNSRQLLSQYNTKRLNVETNIIQKIYKPYEPFNARKYQEIIEFTEKILSNGTKHNEDYEKLILLSLEVMHLSLSGLNYYHNYYQQPLLVLVTLSFIGWIGILLKTLLEQKMHTQIESSNMQNKSLNIIRNKFRTSLLNAVFLFLLVIFVSLVYVQNLPYQYYIYVLMPIYLWWHTLSSFNIWILLIKDIKRDGEVCTVSSEILYYTLGSIAMGISFTHRWMLSIPLLSMGVWPYLCSLKIHSTKLLLFLWTVGCMLLSIFSFTPIVGKDTYIELVLLAGAIWSIVIAVYMWKLLLPLYRDNRARRKDIVLTILQLVLLILSLQNIYVQSKRFDSGTAVSQTYQAMAWIIAVISIAMPLMFSRKLICRLMAINTSVLNFYLLLSVSHEGLFMVALIFNMSCWICIEFKLQHFKNMKIIEYTFANLETSSNLIPMERSISNQDFRRAFYFTLYIILAFFGTGNIASLNSFEIRWVTCFITSFKPFIITGLILLKTLAPFLVVACSFRAVQHLTKAPIGYLIIIVLIYSNIMGIQLLYNVKNTGSWLDIGTSISQFVIVQVITLFIVLINQLAKILTDLNIYSIVNQLFGKSIKKYV</sequence>
<dbReference type="GO" id="GO:0006506">
    <property type="term" value="P:GPI anchor biosynthetic process"/>
    <property type="evidence" value="ECO:0007669"/>
    <property type="project" value="UniProtKB-UniPathway"/>
</dbReference>
<proteinExistence type="inferred from homology"/>
<feature type="transmembrane region" description="Helical" evidence="12">
    <location>
        <begin position="661"/>
        <end position="683"/>
    </location>
</feature>
<evidence type="ECO:0000259" key="13">
    <source>
        <dbReference type="Pfam" id="PF04987"/>
    </source>
</evidence>
<evidence type="ECO:0000256" key="7">
    <source>
        <dbReference type="ARBA" id="ARBA00022692"/>
    </source>
</evidence>
<reference evidence="15" key="1">
    <citation type="submission" date="2025-08" db="UniProtKB">
        <authorList>
            <consortium name="RefSeq"/>
        </authorList>
    </citation>
    <scope>IDENTIFICATION</scope>
    <source>
        <tissue evidence="15">Whole larvae</tissue>
    </source>
</reference>
<keyword evidence="5 12" id="KW-0337">GPI-anchor biosynthesis</keyword>
<keyword evidence="10 12" id="KW-0472">Membrane</keyword>
<dbReference type="InParanoid" id="A0A6J1WZQ7"/>
<dbReference type="SUPFAM" id="SSF53649">
    <property type="entry name" value="Alkaline phosphatase-like"/>
    <property type="match status" value="1"/>
</dbReference>
<dbReference type="UniPathway" id="UPA00196"/>
<dbReference type="KEGG" id="gmw:113518024"/>
<keyword evidence="7 12" id="KW-0812">Transmembrane</keyword>
<feature type="transmembrane region" description="Helical" evidence="12">
    <location>
        <begin position="720"/>
        <end position="738"/>
    </location>
</feature>
<feature type="transmembrane region" description="Helical" evidence="12">
    <location>
        <begin position="1016"/>
        <end position="1035"/>
    </location>
</feature>
<comment type="similarity">
    <text evidence="3 12">Belongs to the PIGG/PIGN/PIGO family. PIGN subfamily.</text>
</comment>
<evidence type="ECO:0000256" key="2">
    <source>
        <dbReference type="ARBA" id="ARBA00004687"/>
    </source>
</evidence>
<feature type="domain" description="GPI ethanolamine phosphate transferase 1 C-terminal" evidence="13">
    <location>
        <begin position="575"/>
        <end position="1042"/>
    </location>
</feature>
<comment type="subcellular location">
    <subcellularLocation>
        <location evidence="1 12">Endoplasmic reticulum membrane</location>
        <topology evidence="1 12">Multi-pass membrane protein</topology>
    </subcellularLocation>
</comment>
<name>A0A6J1WZQ7_GALME</name>
<feature type="transmembrane region" description="Helical" evidence="12">
    <location>
        <begin position="807"/>
        <end position="826"/>
    </location>
</feature>
<evidence type="ECO:0000256" key="4">
    <source>
        <dbReference type="ARBA" id="ARBA00020831"/>
    </source>
</evidence>
<dbReference type="GO" id="GO:0005789">
    <property type="term" value="C:endoplasmic reticulum membrane"/>
    <property type="evidence" value="ECO:0007669"/>
    <property type="project" value="UniProtKB-SubCell"/>
</dbReference>
<comment type="pathway">
    <text evidence="2 12">Glycolipid biosynthesis; glycosylphosphatidylinositol-anchor biosynthesis.</text>
</comment>
<comment type="function">
    <text evidence="12">Ethanolamine phosphate transferase involved in glycosylphosphatidylinositol-anchor biosynthesis. Transfers ethanolamine phosphate to the first alpha-1,4-linked mannose of the glycosylphosphatidylinositol precursor of GPI-anchor.</text>
</comment>
<feature type="transmembrane region" description="Helical" evidence="12">
    <location>
        <begin position="945"/>
        <end position="963"/>
    </location>
</feature>
<dbReference type="Gene3D" id="3.40.720.10">
    <property type="entry name" value="Alkaline Phosphatase, subunit A"/>
    <property type="match status" value="1"/>
</dbReference>
<dbReference type="InterPro" id="IPR007070">
    <property type="entry name" value="GPI_EtnP_transferase_1"/>
</dbReference>
<evidence type="ECO:0000256" key="8">
    <source>
        <dbReference type="ARBA" id="ARBA00022824"/>
    </source>
</evidence>
<feature type="transmembrane region" description="Helical" evidence="12">
    <location>
        <begin position="587"/>
        <end position="607"/>
    </location>
</feature>
<accession>A0A6J1WZQ7</accession>
<dbReference type="InterPro" id="IPR037671">
    <property type="entry name" value="PIGN_N"/>
</dbReference>
<feature type="transmembrane region" description="Helical" evidence="12">
    <location>
        <begin position="888"/>
        <end position="906"/>
    </location>
</feature>
<dbReference type="CDD" id="cd16020">
    <property type="entry name" value="GPI_EPT_1"/>
    <property type="match status" value="1"/>
</dbReference>
<keyword evidence="14" id="KW-1185">Reference proteome</keyword>
<dbReference type="Proteomes" id="UP001652740">
    <property type="component" value="Unplaced"/>
</dbReference>
<feature type="transmembrane region" description="Helical" evidence="12">
    <location>
        <begin position="1050"/>
        <end position="1070"/>
    </location>
</feature>
<dbReference type="Pfam" id="PF04987">
    <property type="entry name" value="PigN"/>
    <property type="match status" value="1"/>
</dbReference>
<evidence type="ECO:0000256" key="6">
    <source>
        <dbReference type="ARBA" id="ARBA00022679"/>
    </source>
</evidence>
<evidence type="ECO:0000313" key="14">
    <source>
        <dbReference type="Proteomes" id="UP001652740"/>
    </source>
</evidence>
<feature type="transmembrane region" description="Helical" evidence="12">
    <location>
        <begin position="864"/>
        <end position="882"/>
    </location>
</feature>
<dbReference type="FunCoup" id="A0A6J1WZQ7">
    <property type="interactions" value="947"/>
</dbReference>
<feature type="transmembrane region" description="Helical" evidence="12">
    <location>
        <begin position="695"/>
        <end position="714"/>
    </location>
</feature>
<dbReference type="InterPro" id="IPR017852">
    <property type="entry name" value="GPI_EtnP_transferase_1_C"/>
</dbReference>
<feature type="transmembrane region" description="Helical" evidence="12">
    <location>
        <begin position="841"/>
        <end position="859"/>
    </location>
</feature>
<evidence type="ECO:0000256" key="3">
    <source>
        <dbReference type="ARBA" id="ARBA00008400"/>
    </source>
</evidence>
<keyword evidence="11" id="KW-0325">Glycoprotein</keyword>
<dbReference type="AlphaFoldDB" id="A0A6J1WZQ7"/>
<evidence type="ECO:0000256" key="12">
    <source>
        <dbReference type="RuleBase" id="RU367138"/>
    </source>
</evidence>
<evidence type="ECO:0000256" key="1">
    <source>
        <dbReference type="ARBA" id="ARBA00004477"/>
    </source>
</evidence>
<evidence type="ECO:0000256" key="10">
    <source>
        <dbReference type="ARBA" id="ARBA00023136"/>
    </source>
</evidence>
<dbReference type="RefSeq" id="XP_026758572.3">
    <property type="nucleotide sequence ID" value="XM_026902771.3"/>
</dbReference>
<dbReference type="GeneID" id="113518024"/>
<evidence type="ECO:0000256" key="9">
    <source>
        <dbReference type="ARBA" id="ARBA00022989"/>
    </source>
</evidence>
<evidence type="ECO:0000256" key="5">
    <source>
        <dbReference type="ARBA" id="ARBA00022502"/>
    </source>
</evidence>
<feature type="transmembrane region" description="Helical" evidence="12">
    <location>
        <begin position="983"/>
        <end position="1004"/>
    </location>
</feature>
<dbReference type="InterPro" id="IPR002591">
    <property type="entry name" value="Phosphodiest/P_Trfase"/>
</dbReference>
<dbReference type="EC" id="2.-.-.-" evidence="12"/>
<organism evidence="14 15">
    <name type="scientific">Galleria mellonella</name>
    <name type="common">Greater wax moth</name>
    <dbReference type="NCBI Taxonomy" id="7137"/>
    <lineage>
        <taxon>Eukaryota</taxon>
        <taxon>Metazoa</taxon>
        <taxon>Ecdysozoa</taxon>
        <taxon>Arthropoda</taxon>
        <taxon>Hexapoda</taxon>
        <taxon>Insecta</taxon>
        <taxon>Pterygota</taxon>
        <taxon>Neoptera</taxon>
        <taxon>Endopterygota</taxon>
        <taxon>Lepidoptera</taxon>
        <taxon>Glossata</taxon>
        <taxon>Ditrysia</taxon>
        <taxon>Pyraloidea</taxon>
        <taxon>Pyralidae</taxon>
        <taxon>Galleriinae</taxon>
        <taxon>Galleria</taxon>
    </lineage>
</organism>
<keyword evidence="8 12" id="KW-0256">Endoplasmic reticulum</keyword>
<evidence type="ECO:0000313" key="15">
    <source>
        <dbReference type="RefSeq" id="XP_026758572.3"/>
    </source>
</evidence>
<dbReference type="GO" id="GO:0051377">
    <property type="term" value="F:mannose-ethanolamine phosphotransferase activity"/>
    <property type="evidence" value="ECO:0007669"/>
    <property type="project" value="UniProtKB-UniRule"/>
</dbReference>
<gene>
    <name evidence="15" type="primary">LOC113518024</name>
</gene>
<feature type="transmembrane region" description="Helical" evidence="12">
    <location>
        <begin position="771"/>
        <end position="795"/>
    </location>
</feature>
<keyword evidence="9 12" id="KW-1133">Transmembrane helix</keyword>
<protein>
    <recommendedName>
        <fullName evidence="4 12">GPI ethanolamine phosphate transferase 1</fullName>
        <ecNumber evidence="12">2.-.-.-</ecNumber>
    </recommendedName>
</protein>
<keyword evidence="6 12" id="KW-0808">Transferase</keyword>
<dbReference type="PANTHER" id="PTHR12250:SF0">
    <property type="entry name" value="GPI ETHANOLAMINE PHOSPHATE TRANSFERASE 1"/>
    <property type="match status" value="1"/>
</dbReference>
<dbReference type="PANTHER" id="PTHR12250">
    <property type="entry name" value="PHOSPHATIDYLINOSITOL GLYCAN, CLASS N"/>
    <property type="match status" value="1"/>
</dbReference>
<feature type="transmembrane region" description="Helical" evidence="12">
    <location>
        <begin position="745"/>
        <end position="765"/>
    </location>
</feature>
<evidence type="ECO:0000256" key="11">
    <source>
        <dbReference type="ARBA" id="ARBA00023180"/>
    </source>
</evidence>
<dbReference type="Pfam" id="PF01663">
    <property type="entry name" value="Phosphodiest"/>
    <property type="match status" value="1"/>
</dbReference>
<feature type="transmembrane region" description="Helical" evidence="12">
    <location>
        <begin position="636"/>
        <end position="655"/>
    </location>
</feature>
<dbReference type="InterPro" id="IPR017850">
    <property type="entry name" value="Alkaline_phosphatase_core_sf"/>
</dbReference>